<gene>
    <name evidence="4" type="ORF">RCL2_001721600</name>
</gene>
<name>A0A8H3QV54_9GLOM</name>
<dbReference type="InterPro" id="IPR008397">
    <property type="entry name" value="Alginate_lyase_dom"/>
</dbReference>
<reference evidence="4" key="1">
    <citation type="submission" date="2019-10" db="EMBL/GenBank/DDBJ databases">
        <title>Conservation and host-specific expression of non-tandemly repeated heterogenous ribosome RNA gene in arbuscular mycorrhizal fungi.</title>
        <authorList>
            <person name="Maeda T."/>
            <person name="Kobayashi Y."/>
            <person name="Nakagawa T."/>
            <person name="Ezawa T."/>
            <person name="Yamaguchi K."/>
            <person name="Bino T."/>
            <person name="Nishimoto Y."/>
            <person name="Shigenobu S."/>
            <person name="Kawaguchi M."/>
        </authorList>
    </citation>
    <scope>NUCLEOTIDE SEQUENCE</scope>
    <source>
        <strain evidence="4">HR1</strain>
    </source>
</reference>
<evidence type="ECO:0000313" key="4">
    <source>
        <dbReference type="EMBL" id="GES90364.1"/>
    </source>
</evidence>
<evidence type="ECO:0000256" key="2">
    <source>
        <dbReference type="ARBA" id="ARBA00023239"/>
    </source>
</evidence>
<dbReference type="GO" id="GO:0016829">
    <property type="term" value="F:lyase activity"/>
    <property type="evidence" value="ECO:0007669"/>
    <property type="project" value="UniProtKB-KW"/>
</dbReference>
<sequence>MNPNLNYAGFRRGDNIGRRTGVLDIRPVFKMLQSISLMRSSPKWNFVVEKRILYLVNNFPIGIKAKEDGLNNHALVNRINIGILPSGEQPLETKEC</sequence>
<dbReference type="AlphaFoldDB" id="A0A8H3QV54"/>
<evidence type="ECO:0000259" key="3">
    <source>
        <dbReference type="Pfam" id="PF05426"/>
    </source>
</evidence>
<evidence type="ECO:0000313" key="5">
    <source>
        <dbReference type="Proteomes" id="UP000615446"/>
    </source>
</evidence>
<dbReference type="Gene3D" id="1.50.10.100">
    <property type="entry name" value="Chondroitin AC/alginate lyase"/>
    <property type="match status" value="1"/>
</dbReference>
<comment type="caution">
    <text evidence="4">The sequence shown here is derived from an EMBL/GenBank/DDBJ whole genome shotgun (WGS) entry which is preliminary data.</text>
</comment>
<keyword evidence="2 4" id="KW-0456">Lyase</keyword>
<evidence type="ECO:0000256" key="1">
    <source>
        <dbReference type="ARBA" id="ARBA00022729"/>
    </source>
</evidence>
<keyword evidence="1" id="KW-0732">Signal</keyword>
<proteinExistence type="predicted"/>
<dbReference type="OrthoDB" id="63533at2759"/>
<organism evidence="4 5">
    <name type="scientific">Rhizophagus clarus</name>
    <dbReference type="NCBI Taxonomy" id="94130"/>
    <lineage>
        <taxon>Eukaryota</taxon>
        <taxon>Fungi</taxon>
        <taxon>Fungi incertae sedis</taxon>
        <taxon>Mucoromycota</taxon>
        <taxon>Glomeromycotina</taxon>
        <taxon>Glomeromycetes</taxon>
        <taxon>Glomerales</taxon>
        <taxon>Glomeraceae</taxon>
        <taxon>Rhizophagus</taxon>
    </lineage>
</organism>
<dbReference type="EMBL" id="BLAL01000194">
    <property type="protein sequence ID" value="GES90364.1"/>
    <property type="molecule type" value="Genomic_DNA"/>
</dbReference>
<dbReference type="Proteomes" id="UP000615446">
    <property type="component" value="Unassembled WGS sequence"/>
</dbReference>
<dbReference type="Pfam" id="PF05426">
    <property type="entry name" value="Alginate_lyase"/>
    <property type="match status" value="1"/>
</dbReference>
<dbReference type="GO" id="GO:0042597">
    <property type="term" value="C:periplasmic space"/>
    <property type="evidence" value="ECO:0007669"/>
    <property type="project" value="InterPro"/>
</dbReference>
<protein>
    <submittedName>
        <fullName evidence="4">Alginate lyase-domain-containing protein</fullName>
    </submittedName>
</protein>
<feature type="domain" description="Alginate lyase" evidence="3">
    <location>
        <begin position="1"/>
        <end position="78"/>
    </location>
</feature>
<accession>A0A8H3QV54</accession>
<dbReference type="InterPro" id="IPR008929">
    <property type="entry name" value="Chondroitin_lyas"/>
</dbReference>